<organism evidence="2 3">
    <name type="scientific">Clunio marinus</name>
    <dbReference type="NCBI Taxonomy" id="568069"/>
    <lineage>
        <taxon>Eukaryota</taxon>
        <taxon>Metazoa</taxon>
        <taxon>Ecdysozoa</taxon>
        <taxon>Arthropoda</taxon>
        <taxon>Hexapoda</taxon>
        <taxon>Insecta</taxon>
        <taxon>Pterygota</taxon>
        <taxon>Neoptera</taxon>
        <taxon>Endopterygota</taxon>
        <taxon>Diptera</taxon>
        <taxon>Nematocera</taxon>
        <taxon>Chironomoidea</taxon>
        <taxon>Chironomidae</taxon>
        <taxon>Clunio</taxon>
    </lineage>
</organism>
<gene>
    <name evidence="2" type="ORF">CLUMA_CG003094</name>
</gene>
<evidence type="ECO:0000256" key="1">
    <source>
        <dbReference type="SAM" id="Phobius"/>
    </source>
</evidence>
<dbReference type="EMBL" id="CVRI01000012">
    <property type="protein sequence ID" value="CRK89335.1"/>
    <property type="molecule type" value="Genomic_DNA"/>
</dbReference>
<evidence type="ECO:0000313" key="3">
    <source>
        <dbReference type="Proteomes" id="UP000183832"/>
    </source>
</evidence>
<dbReference type="AlphaFoldDB" id="A0A1J1HMQ5"/>
<feature type="transmembrane region" description="Helical" evidence="1">
    <location>
        <begin position="75"/>
        <end position="98"/>
    </location>
</feature>
<sequence length="116" mass="13940">MLQEQIVWWLMTWKECEAVERKTDTKFLIPVGLIKKVKKVNEENRQENQLNKSIHCSRKRETQCLLRTCFRTFGFNFIIIPSFRLSIFASVYVCFFIVRHEIEKLTLKRQVVVINS</sequence>
<proteinExistence type="predicted"/>
<name>A0A1J1HMQ5_9DIPT</name>
<keyword evidence="1" id="KW-1133">Transmembrane helix</keyword>
<keyword evidence="1" id="KW-0812">Transmembrane</keyword>
<protein>
    <submittedName>
        <fullName evidence="2">CLUMA_CG003094, isoform A</fullName>
    </submittedName>
</protein>
<keyword evidence="3" id="KW-1185">Reference proteome</keyword>
<evidence type="ECO:0000313" key="2">
    <source>
        <dbReference type="EMBL" id="CRK89335.1"/>
    </source>
</evidence>
<reference evidence="2 3" key="1">
    <citation type="submission" date="2015-04" db="EMBL/GenBank/DDBJ databases">
        <authorList>
            <person name="Syromyatnikov M.Y."/>
            <person name="Popov V.N."/>
        </authorList>
    </citation>
    <scope>NUCLEOTIDE SEQUENCE [LARGE SCALE GENOMIC DNA]</scope>
</reference>
<keyword evidence="1" id="KW-0472">Membrane</keyword>
<dbReference type="Proteomes" id="UP000183832">
    <property type="component" value="Unassembled WGS sequence"/>
</dbReference>
<accession>A0A1J1HMQ5</accession>